<feature type="region of interest" description="Disordered" evidence="1">
    <location>
        <begin position="1"/>
        <end position="38"/>
    </location>
</feature>
<evidence type="ECO:0000313" key="3">
    <source>
        <dbReference type="Proteomes" id="UP000438448"/>
    </source>
</evidence>
<organism evidence="2 3">
    <name type="scientific">Nocardia macrotermitis</name>
    <dbReference type="NCBI Taxonomy" id="2585198"/>
    <lineage>
        <taxon>Bacteria</taxon>
        <taxon>Bacillati</taxon>
        <taxon>Actinomycetota</taxon>
        <taxon>Actinomycetes</taxon>
        <taxon>Mycobacteriales</taxon>
        <taxon>Nocardiaceae</taxon>
        <taxon>Nocardia</taxon>
    </lineage>
</organism>
<dbReference type="EMBL" id="WEGK01000011">
    <property type="protein sequence ID" value="MQY21905.1"/>
    <property type="molecule type" value="Genomic_DNA"/>
</dbReference>
<protein>
    <submittedName>
        <fullName evidence="2">Uncharacterized protein</fullName>
    </submittedName>
</protein>
<dbReference type="AlphaFoldDB" id="A0A7K0D7Z5"/>
<gene>
    <name evidence="2" type="ORF">NRB20_50180</name>
</gene>
<evidence type="ECO:0000256" key="1">
    <source>
        <dbReference type="SAM" id="MobiDB-lite"/>
    </source>
</evidence>
<reference evidence="2 3" key="1">
    <citation type="submission" date="2019-10" db="EMBL/GenBank/DDBJ databases">
        <title>Nocardia macrotermitis sp. nov. and Nocardia aurantia sp. nov., isolated from the gut of fungus growing-termite Macrotermes natalensis.</title>
        <authorList>
            <person name="Benndorf R."/>
            <person name="Schwitalla J."/>
            <person name="Martin K."/>
            <person name="De Beer W."/>
            <person name="Kaster A.-K."/>
            <person name="Vollmers J."/>
            <person name="Poulsen M."/>
            <person name="Beemelmanns C."/>
        </authorList>
    </citation>
    <scope>NUCLEOTIDE SEQUENCE [LARGE SCALE GENOMIC DNA]</scope>
    <source>
        <strain evidence="2 3">RB20</strain>
    </source>
</reference>
<sequence length="315" mass="33542">MRSPRLPGVVEPPGQSARTSLTTRSRGPARAAAAGRCESAVASSRRPRGMCAGGEPFDPIDPNAGIAISEITANVNYAYPGGNSCFSVEIFELRHSAGMQFGCGAGVFIVARSPCPTSSDCRMVAGTSVWQARSSKILPARRCSRPGSFPSRGRITPDALRSSPDSVTVYCVSGLTRHRWQLESITGCPRLSWLSPSERLAHSWLRGSDDADRALNLEQAGRDRGYRLGGHHANADVSAARANLPPSRRCPWRCGVGGLGHSTGSSGSGRRRRRFSGVSLFGLSACDTPSCLATRGIRVSLHRRELRESPSSGPV</sequence>
<comment type="caution">
    <text evidence="2">The sequence shown here is derived from an EMBL/GenBank/DDBJ whole genome shotgun (WGS) entry which is preliminary data.</text>
</comment>
<evidence type="ECO:0000313" key="2">
    <source>
        <dbReference type="EMBL" id="MQY21905.1"/>
    </source>
</evidence>
<dbReference type="Proteomes" id="UP000438448">
    <property type="component" value="Unassembled WGS sequence"/>
</dbReference>
<accession>A0A7K0D7Z5</accession>
<proteinExistence type="predicted"/>
<keyword evidence="3" id="KW-1185">Reference proteome</keyword>
<name>A0A7K0D7Z5_9NOCA</name>
<feature type="compositionally biased region" description="Low complexity" evidence="1">
    <location>
        <begin position="24"/>
        <end position="38"/>
    </location>
</feature>